<dbReference type="InterPro" id="IPR023772">
    <property type="entry name" value="DNA-bd_HTH_TetR-type_CS"/>
</dbReference>
<comment type="pathway">
    <text evidence="1 7">Amine and polyamine biosynthesis; betaine biosynthesis via choline pathway [regulation].</text>
</comment>
<keyword evidence="5 7" id="KW-0804">Transcription</keyword>
<dbReference type="PANTHER" id="PTHR30055:SF234">
    <property type="entry name" value="HTH-TYPE TRANSCRIPTIONAL REGULATOR BETI"/>
    <property type="match status" value="1"/>
</dbReference>
<name>A0ABV3L5S2_9RHOB</name>
<dbReference type="SUPFAM" id="SSF48498">
    <property type="entry name" value="Tetracyclin repressor-like, C-terminal domain"/>
    <property type="match status" value="1"/>
</dbReference>
<dbReference type="InterPro" id="IPR017757">
    <property type="entry name" value="Tscrpt_rep_BetI"/>
</dbReference>
<dbReference type="InterPro" id="IPR009057">
    <property type="entry name" value="Homeodomain-like_sf"/>
</dbReference>
<dbReference type="RefSeq" id="WP_366192609.1">
    <property type="nucleotide sequence ID" value="NZ_JBFBVU010000008.1"/>
</dbReference>
<feature type="domain" description="HTH tetR-type" evidence="9">
    <location>
        <begin position="8"/>
        <end position="68"/>
    </location>
</feature>
<dbReference type="Pfam" id="PF13977">
    <property type="entry name" value="TetR_C_6"/>
    <property type="match status" value="1"/>
</dbReference>
<keyword evidence="11" id="KW-1185">Reference proteome</keyword>
<feature type="DNA-binding region" description="H-T-H motif" evidence="7 8">
    <location>
        <begin position="31"/>
        <end position="50"/>
    </location>
</feature>
<evidence type="ECO:0000256" key="5">
    <source>
        <dbReference type="ARBA" id="ARBA00023163"/>
    </source>
</evidence>
<accession>A0ABV3L5S2</accession>
<dbReference type="PROSITE" id="PS50977">
    <property type="entry name" value="HTH_TETR_2"/>
    <property type="match status" value="1"/>
</dbReference>
<protein>
    <recommendedName>
        <fullName evidence="7">HTH-type transcriptional regulator BetI</fullName>
    </recommendedName>
</protein>
<organism evidence="10 11">
    <name type="scientific">Meridianimarinicoccus marinus</name>
    <dbReference type="NCBI Taxonomy" id="3231483"/>
    <lineage>
        <taxon>Bacteria</taxon>
        <taxon>Pseudomonadati</taxon>
        <taxon>Pseudomonadota</taxon>
        <taxon>Alphaproteobacteria</taxon>
        <taxon>Rhodobacterales</taxon>
        <taxon>Paracoccaceae</taxon>
        <taxon>Meridianimarinicoccus</taxon>
    </lineage>
</organism>
<keyword evidence="3 7" id="KW-0805">Transcription regulation</keyword>
<comment type="function">
    <text evidence="6">Repressor involved in the biosynthesis of the osmoprotectant glycine betaine. It represses transcription of the choline transporter BetT and the genes of BetAB involved in the synthesis of glycine betaine.</text>
</comment>
<dbReference type="InterPro" id="IPR039538">
    <property type="entry name" value="BetI_C"/>
</dbReference>
<dbReference type="Proteomes" id="UP001553161">
    <property type="component" value="Unassembled WGS sequence"/>
</dbReference>
<dbReference type="PANTHER" id="PTHR30055">
    <property type="entry name" value="HTH-TYPE TRANSCRIPTIONAL REGULATOR RUTR"/>
    <property type="match status" value="1"/>
</dbReference>
<dbReference type="NCBIfam" id="NF001978">
    <property type="entry name" value="PRK00767.1"/>
    <property type="match status" value="1"/>
</dbReference>
<evidence type="ECO:0000259" key="9">
    <source>
        <dbReference type="PROSITE" id="PS50977"/>
    </source>
</evidence>
<dbReference type="PROSITE" id="PS01081">
    <property type="entry name" value="HTH_TETR_1"/>
    <property type="match status" value="1"/>
</dbReference>
<dbReference type="InterPro" id="IPR050109">
    <property type="entry name" value="HTH-type_TetR-like_transc_reg"/>
</dbReference>
<evidence type="ECO:0000256" key="8">
    <source>
        <dbReference type="PROSITE-ProRule" id="PRU00335"/>
    </source>
</evidence>
<keyword evidence="2 7" id="KW-0678">Repressor</keyword>
<evidence type="ECO:0000256" key="3">
    <source>
        <dbReference type="ARBA" id="ARBA00023015"/>
    </source>
</evidence>
<evidence type="ECO:0000256" key="4">
    <source>
        <dbReference type="ARBA" id="ARBA00023125"/>
    </source>
</evidence>
<dbReference type="InterPro" id="IPR001647">
    <property type="entry name" value="HTH_TetR"/>
</dbReference>
<evidence type="ECO:0000313" key="10">
    <source>
        <dbReference type="EMBL" id="MEV8466821.1"/>
    </source>
</evidence>
<evidence type="ECO:0000256" key="6">
    <source>
        <dbReference type="ARBA" id="ARBA00024936"/>
    </source>
</evidence>
<dbReference type="EMBL" id="JBFBVU010000008">
    <property type="protein sequence ID" value="MEV8466821.1"/>
    <property type="molecule type" value="Genomic_DNA"/>
</dbReference>
<comment type="function">
    <text evidence="7">Repressor involved in choline regulation of the bet genes.</text>
</comment>
<evidence type="ECO:0000256" key="2">
    <source>
        <dbReference type="ARBA" id="ARBA00022491"/>
    </source>
</evidence>
<comment type="caution">
    <text evidence="10">The sequence shown here is derived from an EMBL/GenBank/DDBJ whole genome shotgun (WGS) entry which is preliminary data.</text>
</comment>
<gene>
    <name evidence="7 10" type="primary">betI</name>
    <name evidence="10" type="ORF">AB0T83_08530</name>
</gene>
<dbReference type="Pfam" id="PF00440">
    <property type="entry name" value="TetR_N"/>
    <property type="match status" value="1"/>
</dbReference>
<keyword evidence="4 7" id="KW-0238">DNA-binding</keyword>
<evidence type="ECO:0000313" key="11">
    <source>
        <dbReference type="Proteomes" id="UP001553161"/>
    </source>
</evidence>
<evidence type="ECO:0000256" key="1">
    <source>
        <dbReference type="ARBA" id="ARBA00004719"/>
    </source>
</evidence>
<dbReference type="Gene3D" id="1.10.357.10">
    <property type="entry name" value="Tetracycline Repressor, domain 2"/>
    <property type="match status" value="1"/>
</dbReference>
<evidence type="ECO:0000256" key="7">
    <source>
        <dbReference type="HAMAP-Rule" id="MF_00768"/>
    </source>
</evidence>
<dbReference type="HAMAP" id="MF_00768">
    <property type="entry name" value="HTH_type_BetI"/>
    <property type="match status" value="1"/>
</dbReference>
<dbReference type="SUPFAM" id="SSF46689">
    <property type="entry name" value="Homeodomain-like"/>
    <property type="match status" value="1"/>
</dbReference>
<dbReference type="NCBIfam" id="TIGR03384">
    <property type="entry name" value="betaine_BetI"/>
    <property type="match status" value="1"/>
</dbReference>
<dbReference type="InterPro" id="IPR036271">
    <property type="entry name" value="Tet_transcr_reg_TetR-rel_C_sf"/>
</dbReference>
<sequence>MPKLGMEPIRRQTLVAATIAEIGAAGSLEVTMSQIARRAGVSSALAHHYFGSKDKLFLAAMRTVLTDFGAEARLALAGQTDPRARLRAVVQTCFAPASFRPGVVAAWLNFYVHALNSDATLRLLRLYRRRLHSNLVHDLRPLVGARAEDIAETTGALIDGLYIRQVLKADGPRAEAAVRHVMAYLDMAIAAEARS</sequence>
<proteinExistence type="inferred from homology"/>
<reference evidence="10 11" key="1">
    <citation type="submission" date="2024-07" db="EMBL/GenBank/DDBJ databases">
        <authorList>
            <person name="Kang M."/>
        </authorList>
    </citation>
    <scope>NUCLEOTIDE SEQUENCE [LARGE SCALE GENOMIC DNA]</scope>
    <source>
        <strain evidence="10 11">DFM31</strain>
    </source>
</reference>